<gene>
    <name evidence="2" type="ORF">EDS130_LOCUS19464</name>
</gene>
<dbReference type="PANTHER" id="PTHR12307:SF36">
    <property type="entry name" value="GLYCOGEN-BINDING SUBUNIT 76A"/>
    <property type="match status" value="1"/>
</dbReference>
<dbReference type="PROSITE" id="PS51159">
    <property type="entry name" value="CBM21"/>
    <property type="match status" value="1"/>
</dbReference>
<dbReference type="GO" id="GO:0000164">
    <property type="term" value="C:protein phosphatase type 1 complex"/>
    <property type="evidence" value="ECO:0007669"/>
    <property type="project" value="TreeGrafter"/>
</dbReference>
<organism evidence="2 3">
    <name type="scientific">Adineta ricciae</name>
    <name type="common">Rotifer</name>
    <dbReference type="NCBI Taxonomy" id="249248"/>
    <lineage>
        <taxon>Eukaryota</taxon>
        <taxon>Metazoa</taxon>
        <taxon>Spiralia</taxon>
        <taxon>Gnathifera</taxon>
        <taxon>Rotifera</taxon>
        <taxon>Eurotatoria</taxon>
        <taxon>Bdelloidea</taxon>
        <taxon>Adinetida</taxon>
        <taxon>Adinetidae</taxon>
        <taxon>Adineta</taxon>
    </lineage>
</organism>
<dbReference type="InterPro" id="IPR038175">
    <property type="entry name" value="CBM21_dom_sf"/>
</dbReference>
<reference evidence="2" key="1">
    <citation type="submission" date="2021-02" db="EMBL/GenBank/DDBJ databases">
        <authorList>
            <person name="Nowell W R."/>
        </authorList>
    </citation>
    <scope>NUCLEOTIDE SEQUENCE</scope>
</reference>
<protein>
    <recommendedName>
        <fullName evidence="1">CBM21 domain-containing protein</fullName>
    </recommendedName>
</protein>
<dbReference type="Pfam" id="PF03370">
    <property type="entry name" value="CBM_21"/>
    <property type="match status" value="1"/>
</dbReference>
<dbReference type="AlphaFoldDB" id="A0A814NF86"/>
<evidence type="ECO:0000259" key="1">
    <source>
        <dbReference type="PROSITE" id="PS51159"/>
    </source>
</evidence>
<dbReference type="PANTHER" id="PTHR12307">
    <property type="entry name" value="PROTEIN PHOSPHATASE 1 REGULATORY SUBUNIT"/>
    <property type="match status" value="1"/>
</dbReference>
<proteinExistence type="predicted"/>
<dbReference type="GO" id="GO:0005979">
    <property type="term" value="P:regulation of glycogen biosynthetic process"/>
    <property type="evidence" value="ECO:0007669"/>
    <property type="project" value="TreeGrafter"/>
</dbReference>
<dbReference type="GO" id="GO:0008157">
    <property type="term" value="F:protein phosphatase 1 binding"/>
    <property type="evidence" value="ECO:0007669"/>
    <property type="project" value="TreeGrafter"/>
</dbReference>
<comment type="caution">
    <text evidence="2">The sequence shown here is derived from an EMBL/GenBank/DDBJ whole genome shotgun (WGS) entry which is preliminary data.</text>
</comment>
<evidence type="ECO:0000313" key="3">
    <source>
        <dbReference type="Proteomes" id="UP000663852"/>
    </source>
</evidence>
<evidence type="ECO:0000313" key="2">
    <source>
        <dbReference type="EMBL" id="CAF1090797.1"/>
    </source>
</evidence>
<dbReference type="OrthoDB" id="1881at2759"/>
<feature type="domain" description="CBM21" evidence="1">
    <location>
        <begin position="384"/>
        <end position="494"/>
    </location>
</feature>
<dbReference type="Proteomes" id="UP000663852">
    <property type="component" value="Unassembled WGS sequence"/>
</dbReference>
<dbReference type="GO" id="GO:2001069">
    <property type="term" value="F:glycogen binding"/>
    <property type="evidence" value="ECO:0007669"/>
    <property type="project" value="TreeGrafter"/>
</dbReference>
<dbReference type="EMBL" id="CAJNOJ010000093">
    <property type="protein sequence ID" value="CAF1090797.1"/>
    <property type="molecule type" value="Genomic_DNA"/>
</dbReference>
<dbReference type="Gene3D" id="2.60.40.2440">
    <property type="entry name" value="Carbohydrate binding type-21 domain"/>
    <property type="match status" value="1"/>
</dbReference>
<dbReference type="InterPro" id="IPR005036">
    <property type="entry name" value="CBM21_dom"/>
</dbReference>
<dbReference type="InterPro" id="IPR050782">
    <property type="entry name" value="PP1_regulatory_subunit_3"/>
</dbReference>
<sequence>MSLNAKATNGNGNVDTTFLSSNHKVIHYLQNSTLNSNNSSNILRKPTAQTSDLFPAKETSVNNNIDQQSSTRIRSCSEAGSSSSANDTLSSIFSSNTSSSGICSTFSDAGHEEGTSTSSEELDFNLGFDQISDNDDLEIANLNEIDDDECEQREGDQQRISTKNWTTSGDTATLLDTNESNLDARISELEEFLRKSYNSSNIDDYEFNNDDTITANQTKQKPRVPFLHDSTHTLCAQDRFSAYTEDDDHEHEQITNGIGVRSNSLGIVSPNKNVALLDKAPKKVVRFADMLGLDLESIRYMTPPDQSTNSLIQECIRIKLEQLRLAKNQSNLSSSSSSSQSLCPFNLPNINTRSSSSSTLTNAVKPTSRYFLISKHFTSPTNIIPLIYDQQVMLECLYTKDSIAYGTVRVHNCAYDKRIFARITDNDWQSYQDIQAWHSMNYPNDNTDTFTFEIRLGKYKDANEVPKQIYFAVCLQAMCREFWDNNHGWNYILGVLERR</sequence>
<name>A0A814NF86_ADIRI</name>
<accession>A0A814NF86</accession>